<evidence type="ECO:0000256" key="2">
    <source>
        <dbReference type="ARBA" id="ARBA00022741"/>
    </source>
</evidence>
<dbReference type="GO" id="GO:0005524">
    <property type="term" value="F:ATP binding"/>
    <property type="evidence" value="ECO:0007669"/>
    <property type="project" value="UniProtKB-KW"/>
</dbReference>
<dbReference type="InterPro" id="IPR011009">
    <property type="entry name" value="Kinase-like_dom_sf"/>
</dbReference>
<dbReference type="AlphaFoldDB" id="A0A931J7C2"/>
<dbReference type="GO" id="GO:0004674">
    <property type="term" value="F:protein serine/threonine kinase activity"/>
    <property type="evidence" value="ECO:0007669"/>
    <property type="project" value="TreeGrafter"/>
</dbReference>
<keyword evidence="2" id="KW-0547">Nucleotide-binding</keyword>
<dbReference type="Pfam" id="PF08668">
    <property type="entry name" value="HDOD"/>
    <property type="match status" value="1"/>
</dbReference>
<dbReference type="SUPFAM" id="SSF109604">
    <property type="entry name" value="HD-domain/PDEase-like"/>
    <property type="match status" value="1"/>
</dbReference>
<dbReference type="Pfam" id="PF01590">
    <property type="entry name" value="GAF"/>
    <property type="match status" value="1"/>
</dbReference>
<evidence type="ECO:0000256" key="3">
    <source>
        <dbReference type="ARBA" id="ARBA00022777"/>
    </source>
</evidence>
<dbReference type="InterPro" id="IPR000719">
    <property type="entry name" value="Prot_kinase_dom"/>
</dbReference>
<dbReference type="InterPro" id="IPR013976">
    <property type="entry name" value="HDOD"/>
</dbReference>
<evidence type="ECO:0000313" key="8">
    <source>
        <dbReference type="Proteomes" id="UP000613266"/>
    </source>
</evidence>
<dbReference type="Gene3D" id="3.30.200.20">
    <property type="entry name" value="Phosphorylase Kinase, domain 1"/>
    <property type="match status" value="1"/>
</dbReference>
<evidence type="ECO:0000313" key="7">
    <source>
        <dbReference type="EMBL" id="MBH9577687.1"/>
    </source>
</evidence>
<dbReference type="PROSITE" id="PS50011">
    <property type="entry name" value="PROTEIN_KINASE_DOM"/>
    <property type="match status" value="1"/>
</dbReference>
<organism evidence="7 8">
    <name type="scientific">Inhella proteolytica</name>
    <dbReference type="NCBI Taxonomy" id="2795029"/>
    <lineage>
        <taxon>Bacteria</taxon>
        <taxon>Pseudomonadati</taxon>
        <taxon>Pseudomonadota</taxon>
        <taxon>Betaproteobacteria</taxon>
        <taxon>Burkholderiales</taxon>
        <taxon>Sphaerotilaceae</taxon>
        <taxon>Inhella</taxon>
    </lineage>
</organism>
<feature type="domain" description="Protein kinase" evidence="5">
    <location>
        <begin position="7"/>
        <end position="262"/>
    </location>
</feature>
<dbReference type="PROSITE" id="PS00108">
    <property type="entry name" value="PROTEIN_KINASE_ST"/>
    <property type="match status" value="1"/>
</dbReference>
<sequence>MRSLGRFKLIRKLGGGAQAVVWLAHDPRLDREVALKVLNTEATTPDAVDEWLHEGRAVSRLNHVGIVPVYEADRFDGQAALVFELVRGGTLSRVLGEGPQPPRKAVETMVQVLDALAFAHAAGIVHRDLKPGNVLIDAQGRPRVTDFGIAARVTDQSAAQVVGTPGYISPEAARGEAPQPRMDVFAAAIMLAELMSGRRLVGEADVARSLHRTQHDDLEMPHIDNPDADDALRAIVQRGLARDPVRRWESASAMRDALMAWLHGPADAPAEGGDGPAGAAALEFLLRRMRAKADFPGLTASIERIQRLTHSDNESLAGLANEILKDVALTKKLLRLVNTAQFRHAGGGSISTVSRAVALVGFGGVRNLALSLVLLERMQDRAHAAQLKTEFLRSLMAGSLARELSGASREGEEMFLGALFQNLGRLLTEFYFAEEASQVRRLVREAQGTQAPISEATASARVLGISYEELGIAVAKRWGLPDGLTAMMRRPVGDPPDRPPEQAIERQRWLARAANEAADVILHSEPDQAKLRLKQLGERHSRALRVPADTFAGACGQAQQKLADLADAMELRIDRNSPAQRLISVTPEPNSDAELATVVMQATVVTDIQAQPREQASQQLAAGIQDITDAMVQSNDVGAVLRMILETMFRALSLKRVLFAMRDARTEQLIGRFGLGEGVETLAPQFKVPLKPAAGQAPDLFCAVCLKAVDTLISDATQPNIAQRLPPWWRDKFKAGSFLVLPLALKGAPFGLIYADREQPGAIQLDEKELSLLRTLRNQAVMAFRQSSG</sequence>
<dbReference type="PANTHER" id="PTHR43289">
    <property type="entry name" value="MITOGEN-ACTIVATED PROTEIN KINASE KINASE KINASE 20-RELATED"/>
    <property type="match status" value="1"/>
</dbReference>
<gene>
    <name evidence="7" type="ORF">I7X39_12320</name>
</gene>
<evidence type="ECO:0000259" key="5">
    <source>
        <dbReference type="PROSITE" id="PS50011"/>
    </source>
</evidence>
<keyword evidence="8" id="KW-1185">Reference proteome</keyword>
<evidence type="ECO:0000256" key="4">
    <source>
        <dbReference type="ARBA" id="ARBA00022840"/>
    </source>
</evidence>
<dbReference type="SUPFAM" id="SSF56112">
    <property type="entry name" value="Protein kinase-like (PK-like)"/>
    <property type="match status" value="1"/>
</dbReference>
<name>A0A931J7C2_9BURK</name>
<dbReference type="Pfam" id="PF00069">
    <property type="entry name" value="Pkinase"/>
    <property type="match status" value="1"/>
</dbReference>
<dbReference type="InterPro" id="IPR008271">
    <property type="entry name" value="Ser/Thr_kinase_AS"/>
</dbReference>
<dbReference type="InterPro" id="IPR003018">
    <property type="entry name" value="GAF"/>
</dbReference>
<dbReference type="Gene3D" id="3.30.450.40">
    <property type="match status" value="1"/>
</dbReference>
<dbReference type="RefSeq" id="WP_198111449.1">
    <property type="nucleotide sequence ID" value="NZ_JAEDAK010000007.1"/>
</dbReference>
<evidence type="ECO:0000256" key="1">
    <source>
        <dbReference type="ARBA" id="ARBA00022679"/>
    </source>
</evidence>
<keyword evidence="3" id="KW-0418">Kinase</keyword>
<dbReference type="Gene3D" id="1.10.510.10">
    <property type="entry name" value="Transferase(Phosphotransferase) domain 1"/>
    <property type="match status" value="1"/>
</dbReference>
<dbReference type="SMART" id="SM00220">
    <property type="entry name" value="S_TKc"/>
    <property type="match status" value="1"/>
</dbReference>
<dbReference type="Gene3D" id="1.10.3210.10">
    <property type="entry name" value="Hypothetical protein af1432"/>
    <property type="match status" value="1"/>
</dbReference>
<keyword evidence="4" id="KW-0067">ATP-binding</keyword>
<keyword evidence="1" id="KW-0808">Transferase</keyword>
<accession>A0A931J7C2</accession>
<dbReference type="Proteomes" id="UP000613266">
    <property type="component" value="Unassembled WGS sequence"/>
</dbReference>
<dbReference type="PANTHER" id="PTHR43289:SF6">
    <property type="entry name" value="SERINE_THREONINE-PROTEIN KINASE NEKL-3"/>
    <property type="match status" value="1"/>
</dbReference>
<reference evidence="7" key="1">
    <citation type="submission" date="2020-12" db="EMBL/GenBank/DDBJ databases">
        <title>The genome sequence of Inhella sp. 1Y17.</title>
        <authorList>
            <person name="Liu Y."/>
        </authorList>
    </citation>
    <scope>NUCLEOTIDE SEQUENCE</scope>
    <source>
        <strain evidence="7">1Y17</strain>
    </source>
</reference>
<dbReference type="SUPFAM" id="SSF55781">
    <property type="entry name" value="GAF domain-like"/>
    <property type="match status" value="1"/>
</dbReference>
<dbReference type="EMBL" id="JAEDAK010000007">
    <property type="protein sequence ID" value="MBH9577687.1"/>
    <property type="molecule type" value="Genomic_DNA"/>
</dbReference>
<proteinExistence type="predicted"/>
<evidence type="ECO:0000259" key="6">
    <source>
        <dbReference type="PROSITE" id="PS51833"/>
    </source>
</evidence>
<dbReference type="PROSITE" id="PS51833">
    <property type="entry name" value="HDOD"/>
    <property type="match status" value="1"/>
</dbReference>
<dbReference type="InterPro" id="IPR029016">
    <property type="entry name" value="GAF-like_dom_sf"/>
</dbReference>
<dbReference type="CDD" id="cd14014">
    <property type="entry name" value="STKc_PknB_like"/>
    <property type="match status" value="1"/>
</dbReference>
<comment type="caution">
    <text evidence="7">The sequence shown here is derived from an EMBL/GenBank/DDBJ whole genome shotgun (WGS) entry which is preliminary data.</text>
</comment>
<protein>
    <submittedName>
        <fullName evidence="7">HDOD domain-containing protein</fullName>
    </submittedName>
</protein>
<feature type="domain" description="HDOD" evidence="6">
    <location>
        <begin position="295"/>
        <end position="494"/>
    </location>
</feature>